<accession>A0A173V5G4</accession>
<evidence type="ECO:0000313" key="1">
    <source>
        <dbReference type="EMBL" id="CUN22284.1"/>
    </source>
</evidence>
<gene>
    <name evidence="1" type="ORF">ERS852429_02631</name>
</gene>
<dbReference type="Proteomes" id="UP000095591">
    <property type="component" value="Unassembled WGS sequence"/>
</dbReference>
<sequence length="90" mass="10864">MKRKTRMFDKEYIESANKKIWQVLNDEKEYDDWTQICFSMKDAVQAAADIYGCLSEIEIHKLFSFFREMVYKETENIQTFDITFKKKEGV</sequence>
<name>A0A173V5G4_PARDI</name>
<reference evidence="1 2" key="1">
    <citation type="submission" date="2015-09" db="EMBL/GenBank/DDBJ databases">
        <authorList>
            <consortium name="Pathogen Informatics"/>
        </authorList>
    </citation>
    <scope>NUCLEOTIDE SEQUENCE [LARGE SCALE GENOMIC DNA]</scope>
    <source>
        <strain evidence="1 2">2789STDY5608872</strain>
    </source>
</reference>
<dbReference type="RefSeq" id="WP_057319521.1">
    <property type="nucleotide sequence ID" value="NZ_AP019729.1"/>
</dbReference>
<dbReference type="EMBL" id="CYXP01000006">
    <property type="protein sequence ID" value="CUN22284.1"/>
    <property type="molecule type" value="Genomic_DNA"/>
</dbReference>
<evidence type="ECO:0000313" key="2">
    <source>
        <dbReference type="Proteomes" id="UP000095591"/>
    </source>
</evidence>
<protein>
    <submittedName>
        <fullName evidence="1">Uncharacterized protein</fullName>
    </submittedName>
</protein>
<organism evidence="1 2">
    <name type="scientific">Parabacteroides distasonis</name>
    <dbReference type="NCBI Taxonomy" id="823"/>
    <lineage>
        <taxon>Bacteria</taxon>
        <taxon>Pseudomonadati</taxon>
        <taxon>Bacteroidota</taxon>
        <taxon>Bacteroidia</taxon>
        <taxon>Bacteroidales</taxon>
        <taxon>Tannerellaceae</taxon>
        <taxon>Parabacteroides</taxon>
    </lineage>
</organism>
<dbReference type="AlphaFoldDB" id="A0A173V5G4"/>
<proteinExistence type="predicted"/>